<evidence type="ECO:0008006" key="3">
    <source>
        <dbReference type="Google" id="ProtNLM"/>
    </source>
</evidence>
<dbReference type="PROSITE" id="PS51257">
    <property type="entry name" value="PROKAR_LIPOPROTEIN"/>
    <property type="match status" value="1"/>
</dbReference>
<evidence type="ECO:0000313" key="1">
    <source>
        <dbReference type="EMBL" id="MDT3402981.1"/>
    </source>
</evidence>
<dbReference type="EMBL" id="JAVLVU010000001">
    <property type="protein sequence ID" value="MDT3402981.1"/>
    <property type="molecule type" value="Genomic_DNA"/>
</dbReference>
<evidence type="ECO:0000313" key="2">
    <source>
        <dbReference type="Proteomes" id="UP001258315"/>
    </source>
</evidence>
<protein>
    <recommendedName>
        <fullName evidence="3">DUF1735 domain-containing protein</fullName>
    </recommendedName>
</protein>
<reference evidence="2" key="1">
    <citation type="submission" date="2023-07" db="EMBL/GenBank/DDBJ databases">
        <title>Functional and genomic diversity of the sorghum phyllosphere microbiome.</title>
        <authorList>
            <person name="Shade A."/>
        </authorList>
    </citation>
    <scope>NUCLEOTIDE SEQUENCE [LARGE SCALE GENOMIC DNA]</scope>
    <source>
        <strain evidence="2">SORGH_AS_0422</strain>
    </source>
</reference>
<keyword evidence="2" id="KW-1185">Reference proteome</keyword>
<comment type="caution">
    <text evidence="1">The sequence shown here is derived from an EMBL/GenBank/DDBJ whole genome shotgun (WGS) entry which is preliminary data.</text>
</comment>
<dbReference type="Proteomes" id="UP001258315">
    <property type="component" value="Unassembled WGS sequence"/>
</dbReference>
<name>A0ABU3GU43_9SPHI</name>
<proteinExistence type="predicted"/>
<accession>A0ABU3GU43</accession>
<dbReference type="RefSeq" id="WP_311949684.1">
    <property type="nucleotide sequence ID" value="NZ_JAVLVU010000001.1"/>
</dbReference>
<sequence length="292" mass="30943">MKKLLIYSLAVLSFMASCRKSDNPKLEGVERVPLPQLTVNATADQVIKSDAPDAFVGKFTVGLYFPDDVKPSKMDIVVIKNGDQKNVQVLQSNVTTFPTEITVRGTQFKSLFGNVSSILGDSYTIGANITTQDGKVYPAFSGVANQNNSNIASLAGATPTITYGALCGFHMEDYGAIGSTVPYTVVADGWQDYAVGSTIPVKIIDATHLSFVYGVTDNVQPIVITIDPATNKTSVTKQVYGNYGDGLNFSAASVAGSADNQVLPCQLTVGVRLAHTSSAGSYGSFTITLKKK</sequence>
<organism evidence="1 2">
    <name type="scientific">Mucilaginibacter terrae</name>
    <dbReference type="NCBI Taxonomy" id="1955052"/>
    <lineage>
        <taxon>Bacteria</taxon>
        <taxon>Pseudomonadati</taxon>
        <taxon>Bacteroidota</taxon>
        <taxon>Sphingobacteriia</taxon>
        <taxon>Sphingobacteriales</taxon>
        <taxon>Sphingobacteriaceae</taxon>
        <taxon>Mucilaginibacter</taxon>
    </lineage>
</organism>
<gene>
    <name evidence="1" type="ORF">QE417_002053</name>
</gene>